<comment type="similarity">
    <text evidence="2">Belongs to the plant homeotic and developmental regulators ALOG protein family.</text>
</comment>
<organism evidence="10 11">
    <name type="scientific">Aristolochia fimbriata</name>
    <name type="common">White veined hardy Dutchman's pipe vine</name>
    <dbReference type="NCBI Taxonomy" id="158543"/>
    <lineage>
        <taxon>Eukaryota</taxon>
        <taxon>Viridiplantae</taxon>
        <taxon>Streptophyta</taxon>
        <taxon>Embryophyta</taxon>
        <taxon>Tracheophyta</taxon>
        <taxon>Spermatophyta</taxon>
        <taxon>Magnoliopsida</taxon>
        <taxon>Magnoliidae</taxon>
        <taxon>Piperales</taxon>
        <taxon>Aristolochiaceae</taxon>
        <taxon>Aristolochia</taxon>
    </lineage>
</organism>
<feature type="region of interest" description="Disordered" evidence="8">
    <location>
        <begin position="365"/>
        <end position="437"/>
    </location>
</feature>
<feature type="domain" description="ALOG" evidence="9">
    <location>
        <begin position="248"/>
        <end position="375"/>
    </location>
</feature>
<dbReference type="GO" id="GO:0009299">
    <property type="term" value="P:mRNA transcription"/>
    <property type="evidence" value="ECO:0007669"/>
    <property type="project" value="TreeGrafter"/>
</dbReference>
<feature type="region of interest" description="Disordered" evidence="8">
    <location>
        <begin position="214"/>
        <end position="251"/>
    </location>
</feature>
<feature type="region of interest" description="Disordered" evidence="8">
    <location>
        <begin position="46"/>
        <end position="77"/>
    </location>
</feature>
<dbReference type="InterPro" id="IPR040222">
    <property type="entry name" value="ALOG"/>
</dbReference>
<keyword evidence="6" id="KW-0804">Transcription</keyword>
<sequence>MWEVGQSESWKWVSEGRGWSWTHGRRHVRNGGGLCERTRWITRARARGPEGSLGGAGQQEGGEREIRAGVSRRMGPPREYESIHSFTSLARPRLSLFLSLSLSFIHPLLPFLRLVSPSPPLSLSYSVSLAQISPKKERREKRRRRGGSGVRRSKTEWTEKKTILMCARDVRLEKEGIRVLMDSGPSGGASEGKPASTEQAAAAATVTIAAGGGGAGSGDLTTTSSSTSAGGGASGGGSGGGAVAPPSRYESQKRRDWNTFLQYLKNHKPPLTLGRCSGAHVIEFLKYLDQFGKTKVHVGGCAFFGHPKPPAPCACPLKQAWGSLDALIGRLRAAYEENGGRPESNPFGARAVRIYLREVREGQAKARGVPYEKKKRKRPLPTPSTSAAAAAAGNAEPNKGEVGPSSSTATEATTASAAPPPSSSVAAAAAAATSSSV</sequence>
<keyword evidence="11" id="KW-1185">Reference proteome</keyword>
<protein>
    <recommendedName>
        <fullName evidence="9">ALOG domain-containing protein</fullName>
    </recommendedName>
</protein>
<evidence type="ECO:0000256" key="8">
    <source>
        <dbReference type="SAM" id="MobiDB-lite"/>
    </source>
</evidence>
<accession>A0AAV7EYW5</accession>
<dbReference type="EMBL" id="JAINDJ010000003">
    <property type="protein sequence ID" value="KAG9453609.1"/>
    <property type="molecule type" value="Genomic_DNA"/>
</dbReference>
<name>A0AAV7EYW5_ARIFI</name>
<feature type="compositionally biased region" description="Gly residues" evidence="8">
    <location>
        <begin position="229"/>
        <end position="242"/>
    </location>
</feature>
<evidence type="ECO:0000313" key="11">
    <source>
        <dbReference type="Proteomes" id="UP000825729"/>
    </source>
</evidence>
<dbReference type="Proteomes" id="UP000825729">
    <property type="component" value="Unassembled WGS sequence"/>
</dbReference>
<keyword evidence="5" id="KW-0238">DNA-binding</keyword>
<evidence type="ECO:0000313" key="10">
    <source>
        <dbReference type="EMBL" id="KAG9453609.1"/>
    </source>
</evidence>
<evidence type="ECO:0000259" key="9">
    <source>
        <dbReference type="PROSITE" id="PS51697"/>
    </source>
</evidence>
<keyword evidence="3" id="KW-0217">Developmental protein</keyword>
<feature type="region of interest" description="Disordered" evidence="8">
    <location>
        <begin position="132"/>
        <end position="155"/>
    </location>
</feature>
<dbReference type="GO" id="GO:0003677">
    <property type="term" value="F:DNA binding"/>
    <property type="evidence" value="ECO:0007669"/>
    <property type="project" value="UniProtKB-KW"/>
</dbReference>
<comment type="subcellular location">
    <subcellularLocation>
        <location evidence="1">Nucleus</location>
    </subcellularLocation>
</comment>
<evidence type="ECO:0000256" key="3">
    <source>
        <dbReference type="ARBA" id="ARBA00022473"/>
    </source>
</evidence>
<dbReference type="InterPro" id="IPR006936">
    <property type="entry name" value="ALOG_dom"/>
</dbReference>
<evidence type="ECO:0000256" key="6">
    <source>
        <dbReference type="ARBA" id="ARBA00023163"/>
    </source>
</evidence>
<dbReference type="PANTHER" id="PTHR31165:SF59">
    <property type="entry name" value="PROTEIN LIGHT-DEPENDENT SHORT HYPOCOTYLS 6"/>
    <property type="match status" value="1"/>
</dbReference>
<gene>
    <name evidence="10" type="ORF">H6P81_006513</name>
</gene>
<comment type="caution">
    <text evidence="10">The sequence shown here is derived from an EMBL/GenBank/DDBJ whole genome shotgun (WGS) entry which is preliminary data.</text>
</comment>
<evidence type="ECO:0000256" key="7">
    <source>
        <dbReference type="ARBA" id="ARBA00023242"/>
    </source>
</evidence>
<keyword evidence="4" id="KW-0805">Transcription regulation</keyword>
<evidence type="ECO:0000256" key="2">
    <source>
        <dbReference type="ARBA" id="ARBA00010308"/>
    </source>
</evidence>
<feature type="compositionally biased region" description="Gly residues" evidence="8">
    <location>
        <begin position="51"/>
        <end position="60"/>
    </location>
</feature>
<dbReference type="GO" id="GO:0009416">
    <property type="term" value="P:response to light stimulus"/>
    <property type="evidence" value="ECO:0007669"/>
    <property type="project" value="TreeGrafter"/>
</dbReference>
<proteinExistence type="inferred from homology"/>
<dbReference type="AlphaFoldDB" id="A0AAV7EYW5"/>
<feature type="compositionally biased region" description="Low complexity" evidence="8">
    <location>
        <begin position="218"/>
        <end position="228"/>
    </location>
</feature>
<dbReference type="GO" id="GO:0005634">
    <property type="term" value="C:nucleus"/>
    <property type="evidence" value="ECO:0007669"/>
    <property type="project" value="UniProtKB-SubCell"/>
</dbReference>
<evidence type="ECO:0000256" key="1">
    <source>
        <dbReference type="ARBA" id="ARBA00004123"/>
    </source>
</evidence>
<feature type="compositionally biased region" description="Basic residues" evidence="8">
    <location>
        <begin position="136"/>
        <end position="146"/>
    </location>
</feature>
<evidence type="ECO:0000256" key="5">
    <source>
        <dbReference type="ARBA" id="ARBA00023125"/>
    </source>
</evidence>
<feature type="compositionally biased region" description="Low complexity" evidence="8">
    <location>
        <begin position="404"/>
        <end position="437"/>
    </location>
</feature>
<dbReference type="Pfam" id="PF04852">
    <property type="entry name" value="ALOG_dom"/>
    <property type="match status" value="1"/>
</dbReference>
<dbReference type="PROSITE" id="PS51697">
    <property type="entry name" value="ALOG"/>
    <property type="match status" value="1"/>
</dbReference>
<evidence type="ECO:0000256" key="4">
    <source>
        <dbReference type="ARBA" id="ARBA00023015"/>
    </source>
</evidence>
<feature type="region of interest" description="Disordered" evidence="8">
    <location>
        <begin position="181"/>
        <end position="200"/>
    </location>
</feature>
<reference evidence="10 11" key="1">
    <citation type="submission" date="2021-07" db="EMBL/GenBank/DDBJ databases">
        <title>The Aristolochia fimbriata genome: insights into angiosperm evolution, floral development and chemical biosynthesis.</title>
        <authorList>
            <person name="Jiao Y."/>
        </authorList>
    </citation>
    <scope>NUCLEOTIDE SEQUENCE [LARGE SCALE GENOMIC DNA]</scope>
    <source>
        <strain evidence="10">IBCAS-2021</strain>
        <tissue evidence="10">Leaf</tissue>
    </source>
</reference>
<keyword evidence="7" id="KW-0539">Nucleus</keyword>
<dbReference type="PANTHER" id="PTHR31165">
    <property type="entry name" value="PROTEIN G1-LIKE2"/>
    <property type="match status" value="1"/>
</dbReference>